<organism evidence="3">
    <name type="scientific">Caenorhabditis remanei</name>
    <name type="common">Caenorhabditis vulgaris</name>
    <dbReference type="NCBI Taxonomy" id="31234"/>
    <lineage>
        <taxon>Eukaryota</taxon>
        <taxon>Metazoa</taxon>
        <taxon>Ecdysozoa</taxon>
        <taxon>Nematoda</taxon>
        <taxon>Chromadorea</taxon>
        <taxon>Rhabditida</taxon>
        <taxon>Rhabditina</taxon>
        <taxon>Rhabditomorpha</taxon>
        <taxon>Rhabditoidea</taxon>
        <taxon>Rhabditidae</taxon>
        <taxon>Peloderinae</taxon>
        <taxon>Caenorhabditis</taxon>
    </lineage>
</organism>
<feature type="transmembrane region" description="Helical" evidence="1">
    <location>
        <begin position="43"/>
        <end position="65"/>
    </location>
</feature>
<proteinExistence type="predicted"/>
<keyword evidence="1" id="KW-0812">Transmembrane</keyword>
<dbReference type="CTD" id="9827043"/>
<keyword evidence="1" id="KW-0472">Membrane</keyword>
<dbReference type="FunCoup" id="E3N132">
    <property type="interactions" value="545"/>
</dbReference>
<reference evidence="2" key="1">
    <citation type="submission" date="2007-07" db="EMBL/GenBank/DDBJ databases">
        <title>PCAP assembly of the Caenorhabditis remanei genome.</title>
        <authorList>
            <consortium name="The Caenorhabditis remanei Sequencing Consortium"/>
            <person name="Wilson R.K."/>
        </authorList>
    </citation>
    <scope>NUCLEOTIDE SEQUENCE [LARGE SCALE GENOMIC DNA]</scope>
    <source>
        <strain evidence="2">PB4641</strain>
    </source>
</reference>
<dbReference type="KEGG" id="crq:GCK72_020695"/>
<feature type="transmembrane region" description="Helical" evidence="1">
    <location>
        <begin position="104"/>
        <end position="122"/>
    </location>
</feature>
<keyword evidence="1" id="KW-1133">Transmembrane helix</keyword>
<dbReference type="STRING" id="31234.E3N132"/>
<sequence length="127" mass="14352">MPVYHSVVVEADGKDNGKTLYIMPRDKPEKPQKKKRLGTFAKVLLGGAIVLILIFLIASLGQYLYEAFGPEPDKSMEKKTFENTHKEFQPNEKSEISRFLTSKFTIQAVAVVLLAILGKFFWGEDDD</sequence>
<evidence type="ECO:0000313" key="2">
    <source>
        <dbReference type="EMBL" id="EFO83101.1"/>
    </source>
</evidence>
<evidence type="ECO:0000313" key="3">
    <source>
        <dbReference type="Proteomes" id="UP000008281"/>
    </source>
</evidence>
<dbReference type="RefSeq" id="XP_003097844.2">
    <property type="nucleotide sequence ID" value="XM_003097796.2"/>
</dbReference>
<dbReference type="AlphaFoldDB" id="E3N132"/>
<protein>
    <submittedName>
        <fullName evidence="2">Uncharacterized protein</fullName>
    </submittedName>
</protein>
<gene>
    <name evidence="2" type="ORF">CRE_12936</name>
</gene>
<dbReference type="eggNOG" id="KOG2818">
    <property type="taxonomic scope" value="Eukaryota"/>
</dbReference>
<name>E3N132_CAERE</name>
<dbReference type="GeneID" id="9827043"/>
<dbReference type="Proteomes" id="UP000008281">
    <property type="component" value="Unassembled WGS sequence"/>
</dbReference>
<dbReference type="OrthoDB" id="5800413at2759"/>
<evidence type="ECO:0000256" key="1">
    <source>
        <dbReference type="SAM" id="Phobius"/>
    </source>
</evidence>
<keyword evidence="3" id="KW-1185">Reference proteome</keyword>
<dbReference type="InParanoid" id="E3N132"/>
<accession>E3N132</accession>
<dbReference type="EMBL" id="DS268507">
    <property type="protein sequence ID" value="EFO83101.1"/>
    <property type="molecule type" value="Genomic_DNA"/>
</dbReference>
<dbReference type="HOGENOM" id="CLU_1994604_0_0_1"/>